<keyword evidence="2" id="KW-0813">Transport</keyword>
<organism evidence="10">
    <name type="scientific">freshwater metagenome</name>
    <dbReference type="NCBI Taxonomy" id="449393"/>
    <lineage>
        <taxon>unclassified sequences</taxon>
        <taxon>metagenomes</taxon>
        <taxon>ecological metagenomes</taxon>
    </lineage>
</organism>
<keyword evidence="3" id="KW-1003">Cell membrane</keyword>
<dbReference type="NCBIfam" id="TIGR02141">
    <property type="entry name" value="modB_ABC"/>
    <property type="match status" value="1"/>
</dbReference>
<feature type="transmembrane region" description="Helical" evidence="8">
    <location>
        <begin position="96"/>
        <end position="117"/>
    </location>
</feature>
<dbReference type="CDD" id="cd06261">
    <property type="entry name" value="TM_PBP2"/>
    <property type="match status" value="1"/>
</dbReference>
<evidence type="ECO:0000313" key="10">
    <source>
        <dbReference type="EMBL" id="CAB4920822.1"/>
    </source>
</evidence>
<sequence length="274" mass="28245">MAARAGFTALLALCTGIVCVFLALPLVALFTQAPLGDLPSLLGEPVVRDALKVTVRTVIVANLAIVLFGTPASYLLATRRFRGRALLVTLTELPLVLPPAVAGIALLVAFGATGLIGSGLDRAGIVLPFSEWAVVLAMVFVAGPFYLRQGITAFEGVDPALVDAARTLGARPARVFARIALPLAASGLLAGWVLAFARSIGEFGATIIFAGNVAGRTQTLTLTIYEELGANFDIALAISILLVVLSAGVLLSYKVLSAWSGSTSTSPSPSARTS</sequence>
<name>A0A6J7HN20_9ZZZZ</name>
<feature type="transmembrane region" description="Helical" evidence="8">
    <location>
        <begin position="129"/>
        <end position="147"/>
    </location>
</feature>
<protein>
    <submittedName>
        <fullName evidence="10">Unannotated protein</fullName>
    </submittedName>
</protein>
<evidence type="ECO:0000259" key="9">
    <source>
        <dbReference type="PROSITE" id="PS50928"/>
    </source>
</evidence>
<accession>A0A6J7HN20</accession>
<evidence type="ECO:0000256" key="4">
    <source>
        <dbReference type="ARBA" id="ARBA00022505"/>
    </source>
</evidence>
<evidence type="ECO:0000256" key="1">
    <source>
        <dbReference type="ARBA" id="ARBA00004651"/>
    </source>
</evidence>
<keyword evidence="6 8" id="KW-1133">Transmembrane helix</keyword>
<proteinExistence type="predicted"/>
<keyword evidence="5 8" id="KW-0812">Transmembrane</keyword>
<gene>
    <name evidence="10" type="ORF">UFOPK3674_00539</name>
</gene>
<keyword evidence="4" id="KW-0500">Molybdenum</keyword>
<evidence type="ECO:0000256" key="3">
    <source>
        <dbReference type="ARBA" id="ARBA00022475"/>
    </source>
</evidence>
<dbReference type="InterPro" id="IPR011867">
    <property type="entry name" value="ModB_ABC"/>
</dbReference>
<dbReference type="PROSITE" id="PS50928">
    <property type="entry name" value="ABC_TM1"/>
    <property type="match status" value="1"/>
</dbReference>
<feature type="transmembrane region" description="Helical" evidence="8">
    <location>
        <begin position="53"/>
        <end position="76"/>
    </location>
</feature>
<feature type="transmembrane region" description="Helical" evidence="8">
    <location>
        <begin position="175"/>
        <end position="195"/>
    </location>
</feature>
<dbReference type="Gene3D" id="1.10.3720.10">
    <property type="entry name" value="MetI-like"/>
    <property type="match status" value="1"/>
</dbReference>
<dbReference type="Pfam" id="PF00528">
    <property type="entry name" value="BPD_transp_1"/>
    <property type="match status" value="1"/>
</dbReference>
<dbReference type="PANTHER" id="PTHR30183:SF3">
    <property type="entry name" value="MOLYBDENUM TRANSPORT SYSTEM PERMEASE PROTEIN MODB"/>
    <property type="match status" value="1"/>
</dbReference>
<evidence type="ECO:0000256" key="5">
    <source>
        <dbReference type="ARBA" id="ARBA00022692"/>
    </source>
</evidence>
<comment type="subcellular location">
    <subcellularLocation>
        <location evidence="1">Cell membrane</location>
        <topology evidence="1">Multi-pass membrane protein</topology>
    </subcellularLocation>
</comment>
<evidence type="ECO:0000256" key="2">
    <source>
        <dbReference type="ARBA" id="ARBA00022448"/>
    </source>
</evidence>
<dbReference type="GO" id="GO:0015098">
    <property type="term" value="F:molybdate ion transmembrane transporter activity"/>
    <property type="evidence" value="ECO:0007669"/>
    <property type="project" value="InterPro"/>
</dbReference>
<evidence type="ECO:0000256" key="6">
    <source>
        <dbReference type="ARBA" id="ARBA00022989"/>
    </source>
</evidence>
<dbReference type="SUPFAM" id="SSF161098">
    <property type="entry name" value="MetI-like"/>
    <property type="match status" value="1"/>
</dbReference>
<keyword evidence="7 8" id="KW-0472">Membrane</keyword>
<reference evidence="10" key="1">
    <citation type="submission" date="2020-05" db="EMBL/GenBank/DDBJ databases">
        <authorList>
            <person name="Chiriac C."/>
            <person name="Salcher M."/>
            <person name="Ghai R."/>
            <person name="Kavagutti S V."/>
        </authorList>
    </citation>
    <scope>NUCLEOTIDE SEQUENCE</scope>
</reference>
<feature type="transmembrane region" description="Helical" evidence="8">
    <location>
        <begin position="234"/>
        <end position="253"/>
    </location>
</feature>
<evidence type="ECO:0000256" key="7">
    <source>
        <dbReference type="ARBA" id="ARBA00023136"/>
    </source>
</evidence>
<dbReference type="PANTHER" id="PTHR30183">
    <property type="entry name" value="MOLYBDENUM TRANSPORT SYSTEM PERMEASE PROTEIN MODB"/>
    <property type="match status" value="1"/>
</dbReference>
<dbReference type="GO" id="GO:0005886">
    <property type="term" value="C:plasma membrane"/>
    <property type="evidence" value="ECO:0007669"/>
    <property type="project" value="UniProtKB-SubCell"/>
</dbReference>
<evidence type="ECO:0000256" key="8">
    <source>
        <dbReference type="SAM" id="Phobius"/>
    </source>
</evidence>
<dbReference type="InterPro" id="IPR035906">
    <property type="entry name" value="MetI-like_sf"/>
</dbReference>
<dbReference type="AlphaFoldDB" id="A0A6J7HN20"/>
<feature type="domain" description="ABC transmembrane type-1" evidence="9">
    <location>
        <begin position="51"/>
        <end position="253"/>
    </location>
</feature>
<dbReference type="InterPro" id="IPR000515">
    <property type="entry name" value="MetI-like"/>
</dbReference>
<dbReference type="EMBL" id="CAFBMX010000002">
    <property type="protein sequence ID" value="CAB4920822.1"/>
    <property type="molecule type" value="Genomic_DNA"/>
</dbReference>